<gene>
    <name evidence="3" type="ORF">SPV1_05083</name>
</gene>
<dbReference type="InParanoid" id="Q0F2X4"/>
<evidence type="ECO:0000313" key="3">
    <source>
        <dbReference type="EMBL" id="EAU56167.1"/>
    </source>
</evidence>
<dbReference type="NCBIfam" id="NF033919">
    <property type="entry name" value="PA2779_fam"/>
    <property type="match status" value="1"/>
</dbReference>
<feature type="transmembrane region" description="Helical" evidence="1">
    <location>
        <begin position="97"/>
        <end position="117"/>
    </location>
</feature>
<dbReference type="AlphaFoldDB" id="Q0F2X4"/>
<feature type="signal peptide" evidence="2">
    <location>
        <begin position="1"/>
        <end position="29"/>
    </location>
</feature>
<keyword evidence="1" id="KW-0472">Membrane</keyword>
<keyword evidence="4" id="KW-1185">Reference proteome</keyword>
<keyword evidence="1" id="KW-1133">Transmembrane helix</keyword>
<dbReference type="InterPro" id="IPR016924">
    <property type="entry name" value="UCP029543"/>
</dbReference>
<organism evidence="3 4">
    <name type="scientific">Mariprofundus ferrooxydans PV-1</name>
    <dbReference type="NCBI Taxonomy" id="314345"/>
    <lineage>
        <taxon>Bacteria</taxon>
        <taxon>Pseudomonadati</taxon>
        <taxon>Pseudomonadota</taxon>
        <taxon>Candidatius Mariprofundia</taxon>
        <taxon>Mariprofundales</taxon>
        <taxon>Mariprofundaceae</taxon>
        <taxon>Mariprofundus</taxon>
    </lineage>
</organism>
<dbReference type="Pfam" id="PF20332">
    <property type="entry name" value="DUF6627"/>
    <property type="match status" value="1"/>
</dbReference>
<dbReference type="STRING" id="314344.AL013_04765"/>
<keyword evidence="1" id="KW-0812">Transmembrane</keyword>
<protein>
    <recommendedName>
        <fullName evidence="5">PA2779 family protein</fullName>
    </recommendedName>
</protein>
<dbReference type="OrthoDB" id="7651521at2"/>
<keyword evidence="2" id="KW-0732">Signal</keyword>
<comment type="caution">
    <text evidence="3">The sequence shown here is derived from an EMBL/GenBank/DDBJ whole genome shotgun (WGS) entry which is preliminary data.</text>
</comment>
<accession>Q0F2X4</accession>
<proteinExistence type="predicted"/>
<dbReference type="RefSeq" id="WP_009851311.1">
    <property type="nucleotide sequence ID" value="NZ_DS022295.1"/>
</dbReference>
<feature type="chain" id="PRO_5004171360" description="PA2779 family protein" evidence="2">
    <location>
        <begin position="30"/>
        <end position="134"/>
    </location>
</feature>
<evidence type="ECO:0008006" key="5">
    <source>
        <dbReference type="Google" id="ProtNLM"/>
    </source>
</evidence>
<dbReference type="EMBL" id="AATS01000001">
    <property type="protein sequence ID" value="EAU56167.1"/>
    <property type="molecule type" value="Genomic_DNA"/>
</dbReference>
<evidence type="ECO:0000256" key="1">
    <source>
        <dbReference type="SAM" id="Phobius"/>
    </source>
</evidence>
<dbReference type="HOGENOM" id="CLU_146041_2_0_0"/>
<evidence type="ECO:0000256" key="2">
    <source>
        <dbReference type="SAM" id="SignalP"/>
    </source>
</evidence>
<dbReference type="InterPro" id="IPR046735">
    <property type="entry name" value="PA2779-like"/>
</dbReference>
<reference evidence="3 4" key="1">
    <citation type="submission" date="2006-09" db="EMBL/GenBank/DDBJ databases">
        <authorList>
            <person name="Emerson D."/>
            <person name="Ferriera S."/>
            <person name="Johnson J."/>
            <person name="Kravitz S."/>
            <person name="Halpern A."/>
            <person name="Remington K."/>
            <person name="Beeson K."/>
            <person name="Tran B."/>
            <person name="Rogers Y.-H."/>
            <person name="Friedman R."/>
            <person name="Venter J.C."/>
        </authorList>
    </citation>
    <scope>NUCLEOTIDE SEQUENCE [LARGE SCALE GENOMIC DNA]</scope>
    <source>
        <strain evidence="3 4">PV-1</strain>
    </source>
</reference>
<dbReference type="Proteomes" id="UP000005297">
    <property type="component" value="Unassembled WGS sequence"/>
</dbReference>
<sequence length="134" mass="14762">MKRCLNNVMVSLMATLMMVMSIQLPYAHAAMVSTEQILEKQQTDRQRDTVIAFLNRAEVQQELQQQGVSPDEAKLRVASLNNDEVEMLAGKIDALPAGGFVGTLIGAAVFLFVVLLITDILGFTDVFPFVHPAR</sequence>
<dbReference type="PIRSF" id="PIRSF029543">
    <property type="entry name" value="UCP029543"/>
    <property type="match status" value="1"/>
</dbReference>
<dbReference type="eggNOG" id="ENOG5032Z0E">
    <property type="taxonomic scope" value="Bacteria"/>
</dbReference>
<evidence type="ECO:0000313" key="4">
    <source>
        <dbReference type="Proteomes" id="UP000005297"/>
    </source>
</evidence>
<name>Q0F2X4_9PROT</name>